<evidence type="ECO:0000313" key="3">
    <source>
        <dbReference type="Proteomes" id="UP000485058"/>
    </source>
</evidence>
<accession>A0A699ZUT9</accession>
<dbReference type="InterPro" id="IPR021852">
    <property type="entry name" value="DUF3456"/>
</dbReference>
<dbReference type="EMBL" id="BLLF01003134">
    <property type="protein sequence ID" value="GFH26453.1"/>
    <property type="molecule type" value="Genomic_DNA"/>
</dbReference>
<evidence type="ECO:0000313" key="2">
    <source>
        <dbReference type="EMBL" id="GFH26453.1"/>
    </source>
</evidence>
<protein>
    <submittedName>
        <fullName evidence="2">Uncharacterized protein LOC107419784</fullName>
    </submittedName>
</protein>
<reference evidence="2 3" key="1">
    <citation type="submission" date="2020-02" db="EMBL/GenBank/DDBJ databases">
        <title>Draft genome sequence of Haematococcus lacustris strain NIES-144.</title>
        <authorList>
            <person name="Morimoto D."/>
            <person name="Nakagawa S."/>
            <person name="Yoshida T."/>
            <person name="Sawayama S."/>
        </authorList>
    </citation>
    <scope>NUCLEOTIDE SEQUENCE [LARGE SCALE GENOMIC DNA]</scope>
    <source>
        <strain evidence="2 3">NIES-144</strain>
    </source>
</reference>
<comment type="caution">
    <text evidence="2">The sequence shown here is derived from an EMBL/GenBank/DDBJ whole genome shotgun (WGS) entry which is preliminary data.</text>
</comment>
<proteinExistence type="predicted"/>
<dbReference type="AlphaFoldDB" id="A0A699ZUT9"/>
<dbReference type="Pfam" id="PF11938">
    <property type="entry name" value="DUF3456"/>
    <property type="match status" value="1"/>
</dbReference>
<keyword evidence="3" id="KW-1185">Reference proteome</keyword>
<organism evidence="2 3">
    <name type="scientific">Haematococcus lacustris</name>
    <name type="common">Green alga</name>
    <name type="synonym">Haematococcus pluvialis</name>
    <dbReference type="NCBI Taxonomy" id="44745"/>
    <lineage>
        <taxon>Eukaryota</taxon>
        <taxon>Viridiplantae</taxon>
        <taxon>Chlorophyta</taxon>
        <taxon>core chlorophytes</taxon>
        <taxon>Chlorophyceae</taxon>
        <taxon>CS clade</taxon>
        <taxon>Chlamydomonadales</taxon>
        <taxon>Haematococcaceae</taxon>
        <taxon>Haematococcus</taxon>
    </lineage>
</organism>
<dbReference type="PANTHER" id="PTHR13341:SF2">
    <property type="entry name" value="PROTEIN SEELE"/>
    <property type="match status" value="1"/>
</dbReference>
<dbReference type="PANTHER" id="PTHR13341">
    <property type="entry name" value="MIR-INTERACTING SAPOSIN-LIKE PROTEIN"/>
    <property type="match status" value="1"/>
</dbReference>
<sequence>MPRATGHTLKLALLQKIGQLGMVLRRTLVALLALTVAASKRIDAPCSACRAIAQELQERLDNEPVRNHLDMRHRLDAQGNRQGRVIDYRMSELRAVELLDNLCTRMKQWTLVKINTTNDAGEVGGRSWCRHKVQRDPRLSTCWLQRHSRTACTWLHGWLQVTGRKRRWDKVSGASADSRPDKDEETALQKRLEGYCGRVLEDHDESIADALRQGTLEAAGGVNRGAVKAVRPVVNMQPGTALSYCST</sequence>
<name>A0A699ZUT9_HAELA</name>
<evidence type="ECO:0000259" key="1">
    <source>
        <dbReference type="Pfam" id="PF11938"/>
    </source>
</evidence>
<dbReference type="InterPro" id="IPR042415">
    <property type="entry name" value="CNPY"/>
</dbReference>
<gene>
    <name evidence="2" type="ORF">HaLaN_24604</name>
</gene>
<feature type="domain" description="DUF3456" evidence="1">
    <location>
        <begin position="46"/>
        <end position="215"/>
    </location>
</feature>
<dbReference type="Proteomes" id="UP000485058">
    <property type="component" value="Unassembled WGS sequence"/>
</dbReference>